<accession>A0AAU3I9G0</accession>
<evidence type="ECO:0000256" key="2">
    <source>
        <dbReference type="SAM" id="MobiDB-lite"/>
    </source>
</evidence>
<name>A0AAU3I9G0_9ACTN</name>
<organism evidence="3">
    <name type="scientific">Streptomyces sp. NBC_01393</name>
    <dbReference type="NCBI Taxonomy" id="2903851"/>
    <lineage>
        <taxon>Bacteria</taxon>
        <taxon>Bacillati</taxon>
        <taxon>Actinomycetota</taxon>
        <taxon>Actinomycetes</taxon>
        <taxon>Kitasatosporales</taxon>
        <taxon>Streptomycetaceae</taxon>
        <taxon>Streptomyces</taxon>
    </lineage>
</organism>
<proteinExistence type="predicted"/>
<sequence length="133" mass="15060">MSTATTDEQRRLYIREFLNNQGHHGLGAVLAEINDGDESDDYLDFGATLQIQDCSRSVTLDFGVYGQTSTEEDREQLRKDLENARAKADRLKGAVFLFIQKLDEALSDVETDLDKRDKKSKKNKKSKKTSKKG</sequence>
<feature type="compositionally biased region" description="Basic residues" evidence="2">
    <location>
        <begin position="118"/>
        <end position="133"/>
    </location>
</feature>
<reference evidence="3" key="1">
    <citation type="submission" date="2022-10" db="EMBL/GenBank/DDBJ databases">
        <title>The complete genomes of actinobacterial strains from the NBC collection.</title>
        <authorList>
            <person name="Joergensen T.S."/>
            <person name="Alvarez Arevalo M."/>
            <person name="Sterndorff E.B."/>
            <person name="Faurdal D."/>
            <person name="Vuksanovic O."/>
            <person name="Mourched A.-S."/>
            <person name="Charusanti P."/>
            <person name="Shaw S."/>
            <person name="Blin K."/>
            <person name="Weber T."/>
        </authorList>
    </citation>
    <scope>NUCLEOTIDE SEQUENCE</scope>
    <source>
        <strain evidence="3">NBC_01393</strain>
    </source>
</reference>
<keyword evidence="1" id="KW-0175">Coiled coil</keyword>
<dbReference type="EMBL" id="CP109546">
    <property type="protein sequence ID" value="WTZ13268.1"/>
    <property type="molecule type" value="Genomic_DNA"/>
</dbReference>
<evidence type="ECO:0000313" key="3">
    <source>
        <dbReference type="EMBL" id="WTZ13268.1"/>
    </source>
</evidence>
<feature type="coiled-coil region" evidence="1">
    <location>
        <begin position="67"/>
        <end position="94"/>
    </location>
</feature>
<evidence type="ECO:0000256" key="1">
    <source>
        <dbReference type="SAM" id="Coils"/>
    </source>
</evidence>
<feature type="region of interest" description="Disordered" evidence="2">
    <location>
        <begin position="110"/>
        <end position="133"/>
    </location>
</feature>
<dbReference type="AlphaFoldDB" id="A0AAU3I9G0"/>
<protein>
    <submittedName>
        <fullName evidence="3">Uncharacterized protein</fullName>
    </submittedName>
</protein>
<gene>
    <name evidence="3" type="ORF">OG699_38055</name>
</gene>